<keyword evidence="2 5" id="KW-0012">Acyltransferase</keyword>
<proteinExistence type="predicted"/>
<dbReference type="AlphaFoldDB" id="A0A5E9G0T8"/>
<sequence length="275" mass="29460">MTGADAEPKDNAETITIDSSDQGVPAEQADDQERVKRPGFVYFLGYGIMAPVARIVFRPSIIGRENIPATGRVILASNHLSFIDSIVIPLVATRRVQFLAKSTYFTGTGFQGWVSRTFFTAIGAIGVERGAGQAAQVALDAGRAVLEAEGAFAIYPEGTRSLDGRLYKGRTGVAWLALTTGAVVVPVGLIGTQEIQPVGTKVPRIRKVTVTFGEPLDLGHHGPATSGKARRQATDEIMAAIHRLSGQELANAYNESPPVGTLNRLAHRVFPRERL</sequence>
<gene>
    <name evidence="5" type="ORF">SAMN05216368_107111</name>
</gene>
<dbReference type="Proteomes" id="UP000199639">
    <property type="component" value="Unassembled WGS sequence"/>
</dbReference>
<dbReference type="CDD" id="cd07989">
    <property type="entry name" value="LPLAT_AGPAT-like"/>
    <property type="match status" value="1"/>
</dbReference>
<dbReference type="SMART" id="SM00563">
    <property type="entry name" value="PlsC"/>
    <property type="match status" value="1"/>
</dbReference>
<dbReference type="GO" id="GO:0005886">
    <property type="term" value="C:plasma membrane"/>
    <property type="evidence" value="ECO:0007669"/>
    <property type="project" value="TreeGrafter"/>
</dbReference>
<evidence type="ECO:0000256" key="1">
    <source>
        <dbReference type="ARBA" id="ARBA00022679"/>
    </source>
</evidence>
<evidence type="ECO:0000313" key="5">
    <source>
        <dbReference type="EMBL" id="SDN76518.1"/>
    </source>
</evidence>
<evidence type="ECO:0000259" key="4">
    <source>
        <dbReference type="SMART" id="SM00563"/>
    </source>
</evidence>
<dbReference type="EMBL" id="FNIB01000007">
    <property type="protein sequence ID" value="SDN76518.1"/>
    <property type="molecule type" value="Genomic_DNA"/>
</dbReference>
<reference evidence="5 6" key="1">
    <citation type="submission" date="2016-10" db="EMBL/GenBank/DDBJ databases">
        <authorList>
            <person name="Varghese N."/>
            <person name="Submissions S."/>
        </authorList>
    </citation>
    <scope>NUCLEOTIDE SEQUENCE [LARGE SCALE GENOMIC DNA]</scope>
    <source>
        <strain evidence="5 6">CGMCC 1.11215</strain>
    </source>
</reference>
<protein>
    <submittedName>
        <fullName evidence="5">1-acyl-sn-glycerol-3-phosphate acyltransferase</fullName>
    </submittedName>
</protein>
<evidence type="ECO:0000256" key="3">
    <source>
        <dbReference type="SAM" id="MobiDB-lite"/>
    </source>
</evidence>
<dbReference type="SUPFAM" id="SSF69593">
    <property type="entry name" value="Glycerol-3-phosphate (1)-acyltransferase"/>
    <property type="match status" value="1"/>
</dbReference>
<dbReference type="STRING" id="1424659.SAMN05216368_107111"/>
<evidence type="ECO:0000256" key="2">
    <source>
        <dbReference type="ARBA" id="ARBA00023315"/>
    </source>
</evidence>
<dbReference type="PANTHER" id="PTHR10434:SF11">
    <property type="entry name" value="1-ACYL-SN-GLYCEROL-3-PHOSPHATE ACYLTRANSFERASE"/>
    <property type="match status" value="1"/>
</dbReference>
<feature type="compositionally biased region" description="Basic and acidic residues" evidence="3">
    <location>
        <begin position="1"/>
        <end position="12"/>
    </location>
</feature>
<feature type="domain" description="Phospholipid/glycerol acyltransferase" evidence="4">
    <location>
        <begin position="73"/>
        <end position="192"/>
    </location>
</feature>
<dbReference type="InterPro" id="IPR002123">
    <property type="entry name" value="Plipid/glycerol_acylTrfase"/>
</dbReference>
<dbReference type="GO" id="GO:0006654">
    <property type="term" value="P:phosphatidic acid biosynthetic process"/>
    <property type="evidence" value="ECO:0007669"/>
    <property type="project" value="TreeGrafter"/>
</dbReference>
<feature type="compositionally biased region" description="Polar residues" evidence="3">
    <location>
        <begin position="13"/>
        <end position="22"/>
    </location>
</feature>
<keyword evidence="1 5" id="KW-0808">Transferase</keyword>
<organism evidence="5 6">
    <name type="scientific">Cryobacterium flavum</name>
    <dbReference type="NCBI Taxonomy" id="1424659"/>
    <lineage>
        <taxon>Bacteria</taxon>
        <taxon>Bacillati</taxon>
        <taxon>Actinomycetota</taxon>
        <taxon>Actinomycetes</taxon>
        <taxon>Micrococcales</taxon>
        <taxon>Microbacteriaceae</taxon>
        <taxon>Cryobacterium</taxon>
    </lineage>
</organism>
<dbReference type="Pfam" id="PF01553">
    <property type="entry name" value="Acyltransferase"/>
    <property type="match status" value="1"/>
</dbReference>
<name>A0A5E9G0T8_9MICO</name>
<dbReference type="PANTHER" id="PTHR10434">
    <property type="entry name" value="1-ACYL-SN-GLYCEROL-3-PHOSPHATE ACYLTRANSFERASE"/>
    <property type="match status" value="1"/>
</dbReference>
<accession>A0A5E9G0T8</accession>
<feature type="region of interest" description="Disordered" evidence="3">
    <location>
        <begin position="1"/>
        <end position="31"/>
    </location>
</feature>
<evidence type="ECO:0000313" key="6">
    <source>
        <dbReference type="Proteomes" id="UP000199639"/>
    </source>
</evidence>
<dbReference type="GO" id="GO:0003841">
    <property type="term" value="F:1-acylglycerol-3-phosphate O-acyltransferase activity"/>
    <property type="evidence" value="ECO:0007669"/>
    <property type="project" value="TreeGrafter"/>
</dbReference>